<gene>
    <name evidence="5" type="ORF">D1B31_18085</name>
</gene>
<reference evidence="5 6" key="1">
    <citation type="journal article" date="2017" name="Int. J. Syst. Evol. Microbiol.">
        <title>Bacillus notoginsengisoli sp. nov., a novel bacterium isolated from the rhizosphere of Panax notoginseng.</title>
        <authorList>
            <person name="Zhang M.Y."/>
            <person name="Cheng J."/>
            <person name="Cai Y."/>
            <person name="Zhang T.Y."/>
            <person name="Wu Y.Y."/>
            <person name="Manikprabhu D."/>
            <person name="Li W.J."/>
            <person name="Zhang Y.X."/>
        </authorList>
    </citation>
    <scope>NUCLEOTIDE SEQUENCE [LARGE SCALE GENOMIC DNA]</scope>
    <source>
        <strain evidence="5 6">JCM 30743</strain>
    </source>
</reference>
<dbReference type="InterPro" id="IPR050191">
    <property type="entry name" value="ATP-dep_DNA_ligase"/>
</dbReference>
<evidence type="ECO:0000259" key="4">
    <source>
        <dbReference type="PROSITE" id="PS50160"/>
    </source>
</evidence>
<dbReference type="SUPFAM" id="SSF56091">
    <property type="entry name" value="DNA ligase/mRNA capping enzyme, catalytic domain"/>
    <property type="match status" value="1"/>
</dbReference>
<evidence type="ECO:0000256" key="2">
    <source>
        <dbReference type="ARBA" id="ARBA00022598"/>
    </source>
</evidence>
<comment type="caution">
    <text evidence="5">The sequence shown here is derived from an EMBL/GenBank/DDBJ whole genome shotgun (WGS) entry which is preliminary data.</text>
</comment>
<dbReference type="EMBL" id="QWEG01000012">
    <property type="protein sequence ID" value="RHW35998.1"/>
    <property type="molecule type" value="Genomic_DNA"/>
</dbReference>
<dbReference type="Proteomes" id="UP000284416">
    <property type="component" value="Unassembled WGS sequence"/>
</dbReference>
<evidence type="ECO:0000256" key="3">
    <source>
        <dbReference type="ARBA" id="ARBA00034003"/>
    </source>
</evidence>
<dbReference type="PROSITE" id="PS00697">
    <property type="entry name" value="DNA_LIGASE_A1"/>
    <property type="match status" value="1"/>
</dbReference>
<accession>A0A417YPV5</accession>
<protein>
    <recommendedName>
        <fullName evidence="4">ATP-dependent DNA ligase family profile domain-containing protein</fullName>
    </recommendedName>
</protein>
<dbReference type="GO" id="GO:0006281">
    <property type="term" value="P:DNA repair"/>
    <property type="evidence" value="ECO:0007669"/>
    <property type="project" value="InterPro"/>
</dbReference>
<keyword evidence="6" id="KW-1185">Reference proteome</keyword>
<proteinExistence type="inferred from homology"/>
<dbReference type="Gene3D" id="3.30.1490.70">
    <property type="match status" value="1"/>
</dbReference>
<dbReference type="GO" id="GO:0005524">
    <property type="term" value="F:ATP binding"/>
    <property type="evidence" value="ECO:0007669"/>
    <property type="project" value="InterPro"/>
</dbReference>
<comment type="catalytic activity">
    <reaction evidence="3">
        <text>ATP + (deoxyribonucleotide)n-3'-hydroxyl + 5'-phospho-(deoxyribonucleotide)m = (deoxyribonucleotide)n+m + AMP + diphosphate.</text>
        <dbReference type="EC" id="6.5.1.1"/>
    </reaction>
</comment>
<dbReference type="Gene3D" id="2.40.50.140">
    <property type="entry name" value="Nucleic acid-binding proteins"/>
    <property type="match status" value="1"/>
</dbReference>
<dbReference type="PANTHER" id="PTHR45674">
    <property type="entry name" value="DNA LIGASE 1/3 FAMILY MEMBER"/>
    <property type="match status" value="1"/>
</dbReference>
<dbReference type="AlphaFoldDB" id="A0A417YPV5"/>
<organism evidence="5 6">
    <name type="scientific">Neobacillus notoginsengisoli</name>
    <dbReference type="NCBI Taxonomy" id="1578198"/>
    <lineage>
        <taxon>Bacteria</taxon>
        <taxon>Bacillati</taxon>
        <taxon>Bacillota</taxon>
        <taxon>Bacilli</taxon>
        <taxon>Bacillales</taxon>
        <taxon>Bacillaceae</taxon>
        <taxon>Neobacillus</taxon>
    </lineage>
</organism>
<name>A0A417YPV5_9BACI</name>
<dbReference type="OrthoDB" id="5503604at2"/>
<dbReference type="PANTHER" id="PTHR45674:SF4">
    <property type="entry name" value="DNA LIGASE 1"/>
    <property type="match status" value="1"/>
</dbReference>
<dbReference type="CDD" id="cd07906">
    <property type="entry name" value="Adenylation_DNA_ligase_LigD_LigC"/>
    <property type="match status" value="1"/>
</dbReference>
<dbReference type="Gene3D" id="3.30.470.30">
    <property type="entry name" value="DNA ligase/mRNA capping enzyme"/>
    <property type="match status" value="1"/>
</dbReference>
<dbReference type="InterPro" id="IPR012310">
    <property type="entry name" value="DNA_ligase_ATP-dep_cent"/>
</dbReference>
<feature type="domain" description="ATP-dependent DNA ligase family profile" evidence="4">
    <location>
        <begin position="107"/>
        <end position="187"/>
    </location>
</feature>
<dbReference type="GO" id="GO:0003910">
    <property type="term" value="F:DNA ligase (ATP) activity"/>
    <property type="evidence" value="ECO:0007669"/>
    <property type="project" value="UniProtKB-EC"/>
</dbReference>
<dbReference type="InterPro" id="IPR016059">
    <property type="entry name" value="DNA_ligase_ATP-dep_CS"/>
</dbReference>
<dbReference type="PROSITE" id="PS50160">
    <property type="entry name" value="DNA_LIGASE_A3"/>
    <property type="match status" value="1"/>
</dbReference>
<dbReference type="GO" id="GO:0006310">
    <property type="term" value="P:DNA recombination"/>
    <property type="evidence" value="ECO:0007669"/>
    <property type="project" value="InterPro"/>
</dbReference>
<keyword evidence="2" id="KW-0436">Ligase</keyword>
<evidence type="ECO:0000313" key="5">
    <source>
        <dbReference type="EMBL" id="RHW35998.1"/>
    </source>
</evidence>
<dbReference type="Pfam" id="PF01068">
    <property type="entry name" value="DNA_ligase_A_M"/>
    <property type="match status" value="1"/>
</dbReference>
<comment type="similarity">
    <text evidence="1">Belongs to the ATP-dependent DNA ligase family.</text>
</comment>
<evidence type="ECO:0000313" key="6">
    <source>
        <dbReference type="Proteomes" id="UP000284416"/>
    </source>
</evidence>
<dbReference type="InterPro" id="IPR012340">
    <property type="entry name" value="NA-bd_OB-fold"/>
</dbReference>
<evidence type="ECO:0000256" key="1">
    <source>
        <dbReference type="ARBA" id="ARBA00007572"/>
    </source>
</evidence>
<sequence length="282" mass="32723">MFVSPMLLHKFTPPFSDFPWEEDQYISELKLDGIRILVSKFDDKIKVYTRHHNEVTSIFPELQSLKIPNGTIVDGEIVVTDDSGKPVFEEVMSRFLAGKNGHQRVQYCIFDIIYYKGQKITSKPLVERKEILESIIIPNDTVTLVQWSYGSGEVLYNLTKEQGLEGVVFKRVNSIYKINKRSHDWLKAVHYSFAVVHVMGLRKDKFGLLLGLKDNGKLRPAGVMEFMTPSARKQFYLMQKDLVVNENNKFIYLEPKIKLFVKFRNFTKDGKLRIPSFVEFVS</sequence>